<evidence type="ECO:0008006" key="3">
    <source>
        <dbReference type="Google" id="ProtNLM"/>
    </source>
</evidence>
<reference evidence="1" key="1">
    <citation type="journal article" date="2020" name="Int. J. Syst. Evol. Microbiol.">
        <title>Aquipluma nitroreducens gen. nov. sp. nov., a novel facultatively anaerobic bacterium isolated from a freshwater lake.</title>
        <authorList>
            <person name="Watanabe M."/>
            <person name="Kojima H."/>
            <person name="Fukui M."/>
        </authorList>
    </citation>
    <scope>NUCLEOTIDE SEQUENCE</scope>
    <source>
        <strain evidence="1">MeG22</strain>
    </source>
</reference>
<evidence type="ECO:0000313" key="1">
    <source>
        <dbReference type="EMBL" id="BBE17425.1"/>
    </source>
</evidence>
<dbReference type="AlphaFoldDB" id="A0A5K7S7G5"/>
<name>A0A5K7S7G5_9BACT</name>
<dbReference type="GO" id="GO:0019867">
    <property type="term" value="C:outer membrane"/>
    <property type="evidence" value="ECO:0007669"/>
    <property type="project" value="InterPro"/>
</dbReference>
<dbReference type="KEGG" id="anf:AQPE_1575"/>
<protein>
    <recommendedName>
        <fullName evidence="3">Lipoprotein</fullName>
    </recommendedName>
</protein>
<sequence>MVNPNLSQLLTQGPDGLENKLIKQTSLNQIKENGDLEFSGQITEYDVKPMNISTGDLATQNRLTISIKAKYTNNKDHEQDWEKTFTEYEDFDSNRSLSDAEDALVTEIIKKLADDIFNASVANW</sequence>
<dbReference type="GO" id="GO:0043165">
    <property type="term" value="P:Gram-negative-bacterium-type cell outer membrane assembly"/>
    <property type="evidence" value="ECO:0007669"/>
    <property type="project" value="InterPro"/>
</dbReference>
<dbReference type="Proteomes" id="UP001193389">
    <property type="component" value="Chromosome"/>
</dbReference>
<keyword evidence="2" id="KW-1185">Reference proteome</keyword>
<dbReference type="InterPro" id="IPR007485">
    <property type="entry name" value="LPS_assembly_LptE"/>
</dbReference>
<gene>
    <name evidence="1" type="ORF">AQPE_1575</name>
</gene>
<organism evidence="1 2">
    <name type="scientific">Aquipluma nitroreducens</name>
    <dbReference type="NCBI Taxonomy" id="2010828"/>
    <lineage>
        <taxon>Bacteria</taxon>
        <taxon>Pseudomonadati</taxon>
        <taxon>Bacteroidota</taxon>
        <taxon>Bacteroidia</taxon>
        <taxon>Marinilabiliales</taxon>
        <taxon>Prolixibacteraceae</taxon>
        <taxon>Aquipluma</taxon>
    </lineage>
</organism>
<evidence type="ECO:0000313" key="2">
    <source>
        <dbReference type="Proteomes" id="UP001193389"/>
    </source>
</evidence>
<accession>A0A5K7S7G5</accession>
<dbReference type="EMBL" id="AP018694">
    <property type="protein sequence ID" value="BBE17425.1"/>
    <property type="molecule type" value="Genomic_DNA"/>
</dbReference>
<proteinExistence type="predicted"/>
<dbReference type="Pfam" id="PF04390">
    <property type="entry name" value="LptE"/>
    <property type="match status" value="1"/>
</dbReference>